<comment type="similarity">
    <text evidence="1">Belongs to the LysR transcriptional regulatory family.</text>
</comment>
<dbReference type="SUPFAM" id="SSF46785">
    <property type="entry name" value="Winged helix' DNA-binding domain"/>
    <property type="match status" value="1"/>
</dbReference>
<evidence type="ECO:0000259" key="5">
    <source>
        <dbReference type="PROSITE" id="PS50931"/>
    </source>
</evidence>
<dbReference type="Gene3D" id="1.10.10.10">
    <property type="entry name" value="Winged helix-like DNA-binding domain superfamily/Winged helix DNA-binding domain"/>
    <property type="match status" value="1"/>
</dbReference>
<keyword evidence="3" id="KW-0238">DNA-binding</keyword>
<dbReference type="PANTHER" id="PTHR30118:SF15">
    <property type="entry name" value="TRANSCRIPTIONAL REGULATORY PROTEIN"/>
    <property type="match status" value="1"/>
</dbReference>
<evidence type="ECO:0000256" key="1">
    <source>
        <dbReference type="ARBA" id="ARBA00009437"/>
    </source>
</evidence>
<evidence type="ECO:0000256" key="3">
    <source>
        <dbReference type="ARBA" id="ARBA00023125"/>
    </source>
</evidence>
<dbReference type="InterPro" id="IPR036388">
    <property type="entry name" value="WH-like_DNA-bd_sf"/>
</dbReference>
<dbReference type="PRINTS" id="PR00039">
    <property type="entry name" value="HTHLYSR"/>
</dbReference>
<dbReference type="Pfam" id="PF00126">
    <property type="entry name" value="HTH_1"/>
    <property type="match status" value="1"/>
</dbReference>
<dbReference type="InterPro" id="IPR050389">
    <property type="entry name" value="LysR-type_TF"/>
</dbReference>
<dbReference type="Proteomes" id="UP000238413">
    <property type="component" value="Chromosome"/>
</dbReference>
<protein>
    <submittedName>
        <fullName evidence="6">LysR family transcriptional regulator</fullName>
    </submittedName>
</protein>
<proteinExistence type="inferred from homology"/>
<keyword evidence="4" id="KW-0804">Transcription</keyword>
<dbReference type="Pfam" id="PF03466">
    <property type="entry name" value="LysR_substrate"/>
    <property type="match status" value="1"/>
</dbReference>
<sequence length="321" mass="35729">MGWSGIMNLRNVDLNLLVALDALLAERNVSRAGRRLGLSQPATSSSLARLRKMFGDPLLVRRGREFTLTAEAERLVQPVREILDLIERTIEQRPEFDPSTDMRTFSISASDYATLVLLSPFVRAAAAEAPGVTIHVLPRSRDPRQLLHTDEADLVIEPRELLGDTDFPSYPLFSDQWLCAVDAANPVGSAQQITLDEYLRLPHLVYSIGPDRQLDFADQRLAQLGIPRRIEFTVESFLLVPFLIRGTSLASLVLERAARQLAAAATGIRLLPPPLPLPDIHETMYWHPRHTTDPAHRWLRERLLASASDLGGMNGLPSDGT</sequence>
<evidence type="ECO:0000313" key="6">
    <source>
        <dbReference type="EMBL" id="AVH58483.1"/>
    </source>
</evidence>
<dbReference type="CDD" id="cd08417">
    <property type="entry name" value="PBP2_Nitroaromatics_like"/>
    <property type="match status" value="1"/>
</dbReference>
<name>A0ABM6SVB2_9ACTN</name>
<gene>
    <name evidence="6" type="ORF">C4B68_24945</name>
</gene>
<dbReference type="PROSITE" id="PS50931">
    <property type="entry name" value="HTH_LYSR"/>
    <property type="match status" value="1"/>
</dbReference>
<evidence type="ECO:0000256" key="4">
    <source>
        <dbReference type="ARBA" id="ARBA00023163"/>
    </source>
</evidence>
<dbReference type="InterPro" id="IPR005119">
    <property type="entry name" value="LysR_subst-bd"/>
</dbReference>
<dbReference type="EMBL" id="CP026652">
    <property type="protein sequence ID" value="AVH58483.1"/>
    <property type="molecule type" value="Genomic_DNA"/>
</dbReference>
<dbReference type="PANTHER" id="PTHR30118">
    <property type="entry name" value="HTH-TYPE TRANSCRIPTIONAL REGULATOR LEUO-RELATED"/>
    <property type="match status" value="1"/>
</dbReference>
<organism evidence="6 7">
    <name type="scientific">Streptomyces dengpaensis</name>
    <dbReference type="NCBI Taxonomy" id="2049881"/>
    <lineage>
        <taxon>Bacteria</taxon>
        <taxon>Bacillati</taxon>
        <taxon>Actinomycetota</taxon>
        <taxon>Actinomycetes</taxon>
        <taxon>Kitasatosporales</taxon>
        <taxon>Streptomycetaceae</taxon>
        <taxon>Streptomyces</taxon>
    </lineage>
</organism>
<evidence type="ECO:0000313" key="7">
    <source>
        <dbReference type="Proteomes" id="UP000238413"/>
    </source>
</evidence>
<keyword evidence="2" id="KW-0805">Transcription regulation</keyword>
<reference evidence="6 7" key="1">
    <citation type="submission" date="2018-02" db="EMBL/GenBank/DDBJ databases">
        <title>Complete genome sequence of Streptomyces dengpaensis, the producer of angucyclines.</title>
        <authorList>
            <person name="Yumei L."/>
        </authorList>
    </citation>
    <scope>NUCLEOTIDE SEQUENCE [LARGE SCALE GENOMIC DNA]</scope>
    <source>
        <strain evidence="6 7">XZHG99</strain>
    </source>
</reference>
<dbReference type="InterPro" id="IPR036390">
    <property type="entry name" value="WH_DNA-bd_sf"/>
</dbReference>
<evidence type="ECO:0000256" key="2">
    <source>
        <dbReference type="ARBA" id="ARBA00023015"/>
    </source>
</evidence>
<keyword evidence="7" id="KW-1185">Reference proteome</keyword>
<accession>A0ABM6SVB2</accession>
<feature type="domain" description="HTH lysR-type" evidence="5">
    <location>
        <begin position="12"/>
        <end position="69"/>
    </location>
</feature>
<dbReference type="InterPro" id="IPR037402">
    <property type="entry name" value="YidZ_PBP2"/>
</dbReference>
<dbReference type="Gene3D" id="3.40.190.10">
    <property type="entry name" value="Periplasmic binding protein-like II"/>
    <property type="match status" value="2"/>
</dbReference>
<dbReference type="InterPro" id="IPR000847">
    <property type="entry name" value="LysR_HTH_N"/>
</dbReference>
<dbReference type="SUPFAM" id="SSF53850">
    <property type="entry name" value="Periplasmic binding protein-like II"/>
    <property type="match status" value="1"/>
</dbReference>